<sequence length="76" mass="9334">FFIFPGWETRIFVAIYTHFVYIFVSYINFRLIIFKKKTNSNSYFLKKKQPKPVTFIKVRTILFFFSQNIGWTFFVI</sequence>
<keyword evidence="1" id="KW-1133">Transmembrane helix</keyword>
<gene>
    <name evidence="2" type="ORF">GLOIN_2v1503545</name>
</gene>
<evidence type="ECO:0000256" key="1">
    <source>
        <dbReference type="SAM" id="Phobius"/>
    </source>
</evidence>
<dbReference type="EMBL" id="AUPC02000008">
    <property type="protein sequence ID" value="POG81906.1"/>
    <property type="molecule type" value="Genomic_DNA"/>
</dbReference>
<keyword evidence="1" id="KW-0812">Transmembrane</keyword>
<dbReference type="AlphaFoldDB" id="A0A2P4QW87"/>
<reference evidence="2 3" key="2">
    <citation type="journal article" date="2018" name="New Phytol.">
        <title>High intraspecific genome diversity in the model arbuscular mycorrhizal symbiont Rhizophagus irregularis.</title>
        <authorList>
            <person name="Chen E.C.H."/>
            <person name="Morin E."/>
            <person name="Beaudet D."/>
            <person name="Noel J."/>
            <person name="Yildirir G."/>
            <person name="Ndikumana S."/>
            <person name="Charron P."/>
            <person name="St-Onge C."/>
            <person name="Giorgi J."/>
            <person name="Kruger M."/>
            <person name="Marton T."/>
            <person name="Ropars J."/>
            <person name="Grigoriev I.V."/>
            <person name="Hainaut M."/>
            <person name="Henrissat B."/>
            <person name="Roux C."/>
            <person name="Martin F."/>
            <person name="Corradi N."/>
        </authorList>
    </citation>
    <scope>NUCLEOTIDE SEQUENCE [LARGE SCALE GENOMIC DNA]</scope>
    <source>
        <strain evidence="2 3">DAOM 197198</strain>
    </source>
</reference>
<evidence type="ECO:0000313" key="3">
    <source>
        <dbReference type="Proteomes" id="UP000018888"/>
    </source>
</evidence>
<feature type="non-terminal residue" evidence="2">
    <location>
        <position position="1"/>
    </location>
</feature>
<organism evidence="2 3">
    <name type="scientific">Rhizophagus irregularis (strain DAOM 181602 / DAOM 197198 / MUCL 43194)</name>
    <name type="common">Arbuscular mycorrhizal fungus</name>
    <name type="synonym">Glomus intraradices</name>
    <dbReference type="NCBI Taxonomy" id="747089"/>
    <lineage>
        <taxon>Eukaryota</taxon>
        <taxon>Fungi</taxon>
        <taxon>Fungi incertae sedis</taxon>
        <taxon>Mucoromycota</taxon>
        <taxon>Glomeromycotina</taxon>
        <taxon>Glomeromycetes</taxon>
        <taxon>Glomerales</taxon>
        <taxon>Glomeraceae</taxon>
        <taxon>Rhizophagus</taxon>
    </lineage>
</organism>
<comment type="caution">
    <text evidence="2">The sequence shown here is derived from an EMBL/GenBank/DDBJ whole genome shotgun (WGS) entry which is preliminary data.</text>
</comment>
<feature type="non-terminal residue" evidence="2">
    <location>
        <position position="76"/>
    </location>
</feature>
<proteinExistence type="predicted"/>
<name>A0A2P4QW87_RHIID</name>
<accession>A0A2P4QW87</accession>
<protein>
    <submittedName>
        <fullName evidence="2">Uncharacterized protein</fullName>
    </submittedName>
</protein>
<keyword evidence="3" id="KW-1185">Reference proteome</keyword>
<feature type="transmembrane region" description="Helical" evidence="1">
    <location>
        <begin position="12"/>
        <end position="33"/>
    </location>
</feature>
<dbReference type="Proteomes" id="UP000018888">
    <property type="component" value="Unassembled WGS sequence"/>
</dbReference>
<evidence type="ECO:0000313" key="2">
    <source>
        <dbReference type="EMBL" id="POG81906.1"/>
    </source>
</evidence>
<reference evidence="2 3" key="1">
    <citation type="journal article" date="2013" name="Proc. Natl. Acad. Sci. U.S.A.">
        <title>Genome of an arbuscular mycorrhizal fungus provides insight into the oldest plant symbiosis.</title>
        <authorList>
            <person name="Tisserant E."/>
            <person name="Malbreil M."/>
            <person name="Kuo A."/>
            <person name="Kohler A."/>
            <person name="Symeonidi A."/>
            <person name="Balestrini R."/>
            <person name="Charron P."/>
            <person name="Duensing N."/>
            <person name="Frei Dit Frey N."/>
            <person name="Gianinazzi-Pearson V."/>
            <person name="Gilbert L.B."/>
            <person name="Handa Y."/>
            <person name="Herr J.R."/>
            <person name="Hijri M."/>
            <person name="Koul R."/>
            <person name="Kawaguchi M."/>
            <person name="Krajinski F."/>
            <person name="Lammers P.J."/>
            <person name="Masclaux F.G."/>
            <person name="Murat C."/>
            <person name="Morin E."/>
            <person name="Ndikumana S."/>
            <person name="Pagni M."/>
            <person name="Petitpierre D."/>
            <person name="Requena N."/>
            <person name="Rosikiewicz P."/>
            <person name="Riley R."/>
            <person name="Saito K."/>
            <person name="San Clemente H."/>
            <person name="Shapiro H."/>
            <person name="van Tuinen D."/>
            <person name="Becard G."/>
            <person name="Bonfante P."/>
            <person name="Paszkowski U."/>
            <person name="Shachar-Hill Y.Y."/>
            <person name="Tuskan G.A."/>
            <person name="Young P.W."/>
            <person name="Sanders I.R."/>
            <person name="Henrissat B."/>
            <person name="Rensing S.A."/>
            <person name="Grigoriev I.V."/>
            <person name="Corradi N."/>
            <person name="Roux C."/>
            <person name="Martin F."/>
        </authorList>
    </citation>
    <scope>NUCLEOTIDE SEQUENCE [LARGE SCALE GENOMIC DNA]</scope>
    <source>
        <strain evidence="2 3">DAOM 197198</strain>
    </source>
</reference>
<keyword evidence="1" id="KW-0472">Membrane</keyword>
<feature type="transmembrane region" description="Helical" evidence="1">
    <location>
        <begin position="54"/>
        <end position="74"/>
    </location>
</feature>